<feature type="domain" description="Iron-binding zinc finger CDGSH type" evidence="6">
    <location>
        <begin position="99"/>
        <end position="131"/>
    </location>
</feature>
<dbReference type="Gene3D" id="3.40.5.90">
    <property type="entry name" value="CDGSH iron-sulfur domain, mitoNEET-type"/>
    <property type="match status" value="2"/>
</dbReference>
<protein>
    <submittedName>
        <fullName evidence="7">Uncharacterized Fe-S cluster protein YjdI</fullName>
    </submittedName>
</protein>
<evidence type="ECO:0000313" key="7">
    <source>
        <dbReference type="EMBL" id="SHF17143.1"/>
    </source>
</evidence>
<organism evidence="7 8">
    <name type="scientific">Litoreibacter ascidiaceicola</name>
    <dbReference type="NCBI Taxonomy" id="1486859"/>
    <lineage>
        <taxon>Bacteria</taxon>
        <taxon>Pseudomonadati</taxon>
        <taxon>Pseudomonadota</taxon>
        <taxon>Alphaproteobacteria</taxon>
        <taxon>Rhodobacterales</taxon>
        <taxon>Roseobacteraceae</taxon>
        <taxon>Litoreibacter</taxon>
    </lineage>
</organism>
<name>A0A1M4ZGH0_9RHOB</name>
<feature type="domain" description="Iron-binding zinc finger CDGSH type" evidence="6">
    <location>
        <begin position="170"/>
        <end position="207"/>
    </location>
</feature>
<evidence type="ECO:0000313" key="8">
    <source>
        <dbReference type="Proteomes" id="UP000184144"/>
    </source>
</evidence>
<feature type="region of interest" description="Disordered" evidence="5">
    <location>
        <begin position="132"/>
        <end position="151"/>
    </location>
</feature>
<keyword evidence="3" id="KW-0408">Iron</keyword>
<dbReference type="RefSeq" id="WP_073143352.1">
    <property type="nucleotide sequence ID" value="NZ_FQUV01000004.1"/>
</dbReference>
<dbReference type="PANTHER" id="PTHR46491">
    <property type="entry name" value="CDGSH IRON SULFUR DOMAIN PROTEIN HOMOLOG"/>
    <property type="match status" value="1"/>
</dbReference>
<keyword evidence="2" id="KW-0479">Metal-binding</keyword>
<dbReference type="InterPro" id="IPR042216">
    <property type="entry name" value="MitoNEET_CISD"/>
</dbReference>
<dbReference type="GO" id="GO:0005737">
    <property type="term" value="C:cytoplasm"/>
    <property type="evidence" value="ECO:0007669"/>
    <property type="project" value="UniProtKB-ARBA"/>
</dbReference>
<evidence type="ECO:0000256" key="2">
    <source>
        <dbReference type="ARBA" id="ARBA00022723"/>
    </source>
</evidence>
<dbReference type="GO" id="GO:0046872">
    <property type="term" value="F:metal ion binding"/>
    <property type="evidence" value="ECO:0007669"/>
    <property type="project" value="UniProtKB-KW"/>
</dbReference>
<dbReference type="InterPro" id="IPR010693">
    <property type="entry name" value="Divergent_4Fe-4S_mono-cluster"/>
</dbReference>
<dbReference type="PANTHER" id="PTHR46491:SF3">
    <property type="entry name" value="CDGSH IRON-SULFUR DOMAIN-CONTAINING PROTEIN 3, MITOCHONDRIAL"/>
    <property type="match status" value="1"/>
</dbReference>
<gene>
    <name evidence="7" type="ORF">SAMN05444273_104176</name>
</gene>
<evidence type="ECO:0000256" key="5">
    <source>
        <dbReference type="SAM" id="MobiDB-lite"/>
    </source>
</evidence>
<dbReference type="Proteomes" id="UP000184144">
    <property type="component" value="Unassembled WGS sequence"/>
</dbReference>
<accession>A0A1M4ZGH0</accession>
<dbReference type="OrthoDB" id="9795032at2"/>
<keyword evidence="8" id="KW-1185">Reference proteome</keyword>
<dbReference type="SMART" id="SM00704">
    <property type="entry name" value="ZnF_CDGSH"/>
    <property type="match status" value="2"/>
</dbReference>
<dbReference type="AlphaFoldDB" id="A0A1M4ZGH0"/>
<dbReference type="Pfam" id="PF09360">
    <property type="entry name" value="zf-CDGSH"/>
    <property type="match status" value="2"/>
</dbReference>
<dbReference type="Pfam" id="PF06902">
    <property type="entry name" value="Fer4_19"/>
    <property type="match status" value="1"/>
</dbReference>
<keyword evidence="4" id="KW-0411">Iron-sulfur</keyword>
<dbReference type="InterPro" id="IPR018967">
    <property type="entry name" value="FeS-contain_CDGSH-typ"/>
</dbReference>
<sequence length="212" mass="22777">MRRKGYEGKDITVSFDLKRCVHARNCFLKLPTVFDPKQRPWVQPDNATADDVAAVVRTCPSGALAFHRETGVNETPPQINQIAVLENGPLAASGSFEIDGVETESRVTLCRCGLSKNKPYCDYSHVETGFTATGEPSPKSPAGSEQHGGKVATLRIPDGPLKIEGNIELTTGTGRQIATLPKAFLCRCGASKNKPYCDGSHKDAGFSDPVDS</sequence>
<proteinExistence type="predicted"/>
<evidence type="ECO:0000259" key="6">
    <source>
        <dbReference type="SMART" id="SM00704"/>
    </source>
</evidence>
<dbReference type="STRING" id="1486859.SAMN05444273_104176"/>
<evidence type="ECO:0000256" key="3">
    <source>
        <dbReference type="ARBA" id="ARBA00023004"/>
    </source>
</evidence>
<reference evidence="8" key="1">
    <citation type="submission" date="2016-11" db="EMBL/GenBank/DDBJ databases">
        <authorList>
            <person name="Varghese N."/>
            <person name="Submissions S."/>
        </authorList>
    </citation>
    <scope>NUCLEOTIDE SEQUENCE [LARGE SCALE GENOMIC DNA]</scope>
    <source>
        <strain evidence="8">DSM 100566</strain>
    </source>
</reference>
<keyword evidence="1" id="KW-0001">2Fe-2S</keyword>
<evidence type="ECO:0000256" key="1">
    <source>
        <dbReference type="ARBA" id="ARBA00022714"/>
    </source>
</evidence>
<dbReference type="EMBL" id="FQUV01000004">
    <property type="protein sequence ID" value="SHF17143.1"/>
    <property type="molecule type" value="Genomic_DNA"/>
</dbReference>
<dbReference type="InterPro" id="IPR052950">
    <property type="entry name" value="CISD"/>
</dbReference>
<dbReference type="GO" id="GO:0051537">
    <property type="term" value="F:2 iron, 2 sulfur cluster binding"/>
    <property type="evidence" value="ECO:0007669"/>
    <property type="project" value="UniProtKB-KW"/>
</dbReference>
<evidence type="ECO:0000256" key="4">
    <source>
        <dbReference type="ARBA" id="ARBA00023014"/>
    </source>
</evidence>